<keyword evidence="4 7" id="KW-0573">Peptidoglycan synthesis</keyword>
<dbReference type="AlphaFoldDB" id="A0A2T5MDS4"/>
<dbReference type="GO" id="GO:0009252">
    <property type="term" value="P:peptidoglycan biosynthetic process"/>
    <property type="evidence" value="ECO:0007669"/>
    <property type="project" value="UniProtKB-UniRule"/>
</dbReference>
<keyword evidence="3 7" id="KW-0133">Cell shape</keyword>
<reference evidence="12 13" key="1">
    <citation type="submission" date="2018-04" db="EMBL/GenBank/DDBJ databases">
        <title>Novel species isolated from glacier.</title>
        <authorList>
            <person name="Liu Q."/>
            <person name="Xin Y.-H."/>
        </authorList>
    </citation>
    <scope>NUCLEOTIDE SEQUENCE [LARGE SCALE GENOMIC DNA]</scope>
    <source>
        <strain evidence="12 13">GT1R17</strain>
    </source>
</reference>
<dbReference type="Pfam" id="PF02875">
    <property type="entry name" value="Mur_ligase_C"/>
    <property type="match status" value="1"/>
</dbReference>
<dbReference type="InterPro" id="IPR000713">
    <property type="entry name" value="Mur_ligase_N"/>
</dbReference>
<evidence type="ECO:0000259" key="10">
    <source>
        <dbReference type="Pfam" id="PF02875"/>
    </source>
</evidence>
<evidence type="ECO:0000256" key="7">
    <source>
        <dbReference type="HAMAP-Rule" id="MF_00208"/>
    </source>
</evidence>
<comment type="caution">
    <text evidence="7">Lacks conserved residue(s) required for the propagation of feature annotation.</text>
</comment>
<dbReference type="NCBIfam" id="TIGR01085">
    <property type="entry name" value="murE"/>
    <property type="match status" value="1"/>
</dbReference>
<feature type="domain" description="Mur ligase C-terminal" evidence="10">
    <location>
        <begin position="341"/>
        <end position="468"/>
    </location>
</feature>
<dbReference type="Proteomes" id="UP000244248">
    <property type="component" value="Unassembled WGS sequence"/>
</dbReference>
<dbReference type="GO" id="GO:0071555">
    <property type="term" value="P:cell wall organization"/>
    <property type="evidence" value="ECO:0007669"/>
    <property type="project" value="UniProtKB-KW"/>
</dbReference>
<feature type="binding site" evidence="7">
    <location>
        <position position="194"/>
    </location>
    <ligand>
        <name>UDP-N-acetyl-alpha-D-muramoyl-L-alanyl-D-glutamate</name>
        <dbReference type="ChEBI" id="CHEBI:83900"/>
    </ligand>
</feature>
<dbReference type="PANTHER" id="PTHR23135:SF4">
    <property type="entry name" value="UDP-N-ACETYLMURAMOYL-L-ALANYL-D-GLUTAMATE--2,6-DIAMINOPIMELATE LIGASE MURE HOMOLOG, CHLOROPLASTIC"/>
    <property type="match status" value="1"/>
</dbReference>
<evidence type="ECO:0000256" key="5">
    <source>
        <dbReference type="ARBA" id="ARBA00023306"/>
    </source>
</evidence>
<feature type="binding site" evidence="7">
    <location>
        <position position="391"/>
    </location>
    <ligand>
        <name>meso-2,6-diaminopimelate</name>
        <dbReference type="ChEBI" id="CHEBI:57791"/>
    </ligand>
</feature>
<keyword evidence="7" id="KW-0547">Nucleotide-binding</keyword>
<dbReference type="UniPathway" id="UPA00219"/>
<dbReference type="GO" id="GO:0005737">
    <property type="term" value="C:cytoplasm"/>
    <property type="evidence" value="ECO:0007669"/>
    <property type="project" value="UniProtKB-SubCell"/>
</dbReference>
<comment type="function">
    <text evidence="7">Catalyzes the addition of meso-diaminopimelic acid to the nucleotide precursor UDP-N-acetylmuramoyl-L-alanyl-D-glutamate (UMAG) in the biosynthesis of bacterial cell-wall peptidoglycan.</text>
</comment>
<name>A0A2T5MDS4_9GAMM</name>
<dbReference type="EMBL" id="QANS01000005">
    <property type="protein sequence ID" value="PTU30697.1"/>
    <property type="molecule type" value="Genomic_DNA"/>
</dbReference>
<evidence type="ECO:0000256" key="6">
    <source>
        <dbReference type="ARBA" id="ARBA00023316"/>
    </source>
</evidence>
<keyword evidence="5 7" id="KW-0131">Cell cycle</keyword>
<evidence type="ECO:0000259" key="9">
    <source>
        <dbReference type="Pfam" id="PF01225"/>
    </source>
</evidence>
<dbReference type="GO" id="GO:0000287">
    <property type="term" value="F:magnesium ion binding"/>
    <property type="evidence" value="ECO:0007669"/>
    <property type="project" value="UniProtKB-UniRule"/>
</dbReference>
<dbReference type="GO" id="GO:0008360">
    <property type="term" value="P:regulation of cell shape"/>
    <property type="evidence" value="ECO:0007669"/>
    <property type="project" value="UniProtKB-KW"/>
</dbReference>
<keyword evidence="6 7" id="KW-0961">Cell wall biogenesis/degradation</keyword>
<proteinExistence type="inferred from homology"/>
<dbReference type="InterPro" id="IPR004101">
    <property type="entry name" value="Mur_ligase_C"/>
</dbReference>
<comment type="cofactor">
    <cofactor evidence="7">
        <name>Mg(2+)</name>
        <dbReference type="ChEBI" id="CHEBI:18420"/>
    </cofactor>
</comment>
<comment type="PTM">
    <text evidence="7">Carboxylation is probably crucial for Mg(2+) binding and, consequently, for the gamma-phosphate positioning of ATP.</text>
</comment>
<organism evidence="12 13">
    <name type="scientific">Stenotrophobium rhamnosiphilum</name>
    <dbReference type="NCBI Taxonomy" id="2029166"/>
    <lineage>
        <taxon>Bacteria</taxon>
        <taxon>Pseudomonadati</taxon>
        <taxon>Pseudomonadota</taxon>
        <taxon>Gammaproteobacteria</taxon>
        <taxon>Nevskiales</taxon>
        <taxon>Nevskiaceae</taxon>
        <taxon>Stenotrophobium</taxon>
    </lineage>
</organism>
<comment type="subcellular location">
    <subcellularLocation>
        <location evidence="7 8">Cytoplasm</location>
    </subcellularLocation>
</comment>
<dbReference type="InterPro" id="IPR013221">
    <property type="entry name" value="Mur_ligase_cen"/>
</dbReference>
<feature type="binding site" evidence="7">
    <location>
        <position position="470"/>
    </location>
    <ligand>
        <name>meso-2,6-diaminopimelate</name>
        <dbReference type="ChEBI" id="CHEBI:57791"/>
    </ligand>
</feature>
<dbReference type="HAMAP" id="MF_00208">
    <property type="entry name" value="MurE"/>
    <property type="match status" value="1"/>
</dbReference>
<dbReference type="InterPro" id="IPR035911">
    <property type="entry name" value="MurE/MurF_N"/>
</dbReference>
<feature type="binding site" evidence="7">
    <location>
        <begin position="159"/>
        <end position="160"/>
    </location>
    <ligand>
        <name>UDP-N-acetyl-alpha-D-muramoyl-L-alanyl-D-glutamate</name>
        <dbReference type="ChEBI" id="CHEBI:83900"/>
    </ligand>
</feature>
<dbReference type="RefSeq" id="WP_107941070.1">
    <property type="nucleotide sequence ID" value="NZ_QANS01000005.1"/>
</dbReference>
<dbReference type="NCBIfam" id="NF001126">
    <property type="entry name" value="PRK00139.1-4"/>
    <property type="match status" value="1"/>
</dbReference>
<dbReference type="EC" id="6.3.2.13" evidence="7"/>
<gene>
    <name evidence="7" type="primary">murE</name>
    <name evidence="12" type="ORF">CJD38_14485</name>
</gene>
<dbReference type="Pfam" id="PF01225">
    <property type="entry name" value="Mur_ligase"/>
    <property type="match status" value="1"/>
</dbReference>
<dbReference type="SUPFAM" id="SSF53244">
    <property type="entry name" value="MurD-like peptide ligases, peptide-binding domain"/>
    <property type="match status" value="1"/>
</dbReference>
<dbReference type="Gene3D" id="3.90.190.20">
    <property type="entry name" value="Mur ligase, C-terminal domain"/>
    <property type="match status" value="1"/>
</dbReference>
<keyword evidence="7" id="KW-0963">Cytoplasm</keyword>
<keyword evidence="7" id="KW-0460">Magnesium</keyword>
<protein>
    <recommendedName>
        <fullName evidence="7">UDP-N-acetylmuramoyl-L-alanyl-D-glutamate--2,6-diaminopimelate ligase</fullName>
        <ecNumber evidence="7">6.3.2.13</ecNumber>
    </recommendedName>
    <alternativeName>
        <fullName evidence="7">Meso-A2pm-adding enzyme</fullName>
    </alternativeName>
    <alternativeName>
        <fullName evidence="7">Meso-diaminopimelate-adding enzyme</fullName>
    </alternativeName>
    <alternativeName>
        <fullName evidence="7">UDP-MurNAc-L-Ala-D-Glu:meso-diaminopimelate ligase</fullName>
    </alternativeName>
    <alternativeName>
        <fullName evidence="7">UDP-MurNAc-tripeptide synthetase</fullName>
    </alternativeName>
    <alternativeName>
        <fullName evidence="7">UDP-N-acetylmuramyl-tripeptide synthetase</fullName>
    </alternativeName>
</protein>
<feature type="domain" description="Mur ligase N-terminal catalytic" evidence="9">
    <location>
        <begin position="26"/>
        <end position="103"/>
    </location>
</feature>
<feature type="binding site" evidence="7">
    <location>
        <begin position="117"/>
        <end position="123"/>
    </location>
    <ligand>
        <name>ATP</name>
        <dbReference type="ChEBI" id="CHEBI:30616"/>
    </ligand>
</feature>
<dbReference type="GO" id="GO:0008765">
    <property type="term" value="F:UDP-N-acetylmuramoylalanyl-D-glutamate-2,6-diaminopimelate ligase activity"/>
    <property type="evidence" value="ECO:0007669"/>
    <property type="project" value="UniProtKB-UniRule"/>
</dbReference>
<dbReference type="SUPFAM" id="SSF53623">
    <property type="entry name" value="MurD-like peptide ligases, catalytic domain"/>
    <property type="match status" value="1"/>
</dbReference>
<evidence type="ECO:0000256" key="3">
    <source>
        <dbReference type="ARBA" id="ARBA00022960"/>
    </source>
</evidence>
<dbReference type="InterPro" id="IPR005761">
    <property type="entry name" value="UDP-N-AcMur-Glu-dNH2Pim_ligase"/>
</dbReference>
<keyword evidence="7" id="KW-0067">ATP-binding</keyword>
<comment type="similarity">
    <text evidence="1 7">Belongs to the MurCDEF family. MurE subfamily.</text>
</comment>
<keyword evidence="7 12" id="KW-0436">Ligase</keyword>
<dbReference type="Pfam" id="PF08245">
    <property type="entry name" value="Mur_ligase_M"/>
    <property type="match status" value="1"/>
</dbReference>
<dbReference type="InterPro" id="IPR036565">
    <property type="entry name" value="Mur-like_cat_sf"/>
</dbReference>
<dbReference type="Gene3D" id="3.40.1390.10">
    <property type="entry name" value="MurE/MurF, N-terminal domain"/>
    <property type="match status" value="1"/>
</dbReference>
<dbReference type="PANTHER" id="PTHR23135">
    <property type="entry name" value="MUR LIGASE FAMILY MEMBER"/>
    <property type="match status" value="1"/>
</dbReference>
<dbReference type="InterPro" id="IPR036615">
    <property type="entry name" value="Mur_ligase_C_dom_sf"/>
</dbReference>
<evidence type="ECO:0000256" key="1">
    <source>
        <dbReference type="ARBA" id="ARBA00005898"/>
    </source>
</evidence>
<keyword evidence="13" id="KW-1185">Reference proteome</keyword>
<comment type="catalytic activity">
    <reaction evidence="7">
        <text>UDP-N-acetyl-alpha-D-muramoyl-L-alanyl-D-glutamate + meso-2,6-diaminopimelate + ATP = UDP-N-acetyl-alpha-D-muramoyl-L-alanyl-gamma-D-glutamyl-meso-2,6-diaminopimelate + ADP + phosphate + H(+)</text>
        <dbReference type="Rhea" id="RHEA:23676"/>
        <dbReference type="ChEBI" id="CHEBI:15378"/>
        <dbReference type="ChEBI" id="CHEBI:30616"/>
        <dbReference type="ChEBI" id="CHEBI:43474"/>
        <dbReference type="ChEBI" id="CHEBI:57791"/>
        <dbReference type="ChEBI" id="CHEBI:83900"/>
        <dbReference type="ChEBI" id="CHEBI:83905"/>
        <dbReference type="ChEBI" id="CHEBI:456216"/>
        <dbReference type="EC" id="6.3.2.13"/>
    </reaction>
</comment>
<dbReference type="GO" id="GO:0005524">
    <property type="term" value="F:ATP binding"/>
    <property type="evidence" value="ECO:0007669"/>
    <property type="project" value="UniProtKB-UniRule"/>
</dbReference>
<sequence length="498" mass="53688">MTAQQTQHSVKTLLAGFSASVADLSVTGVEMDSRRVAPGNLFLACKGQGQHHGLAHLHQALERGAAAIVWEPAADWTRPETKIPAIAVEKLARHAGEIASRYYGEPTREMFTVGVTGTDGKTSTAYLIAQALDRLDQPCAYLGTLGYGRIGKLDVATHTTPDAVTLQRHFSQMHAQGARSAAMEVSSHALDQDRISGVNFDAAVLTNVMRDHLDYHGTVENYAAAKRKLFERPGLKAAIFNRDDARGAQWLEEFSDISIAYGLDGEVPASHRYVLGRKLELLSTGLAFDIDSSWGQARIQSQLFGRFNAYNLLAALAAILQGGVSLQDAVAALNQSQTVPGRIEGYRGAQAMPLVVVDYAHTPQALEQILKAVRAHTTGKLWCVFGCGGDRDRGKRPLMAAAAAAYADELVITDDNPRSENPEAIVSEIRTGLPNGHSARVIHDRAQAITAAVRAAGKNDSVVVAGKGHEDYQIYGADVRQFSDRNFVAHLVGVEPRP</sequence>
<evidence type="ECO:0000259" key="11">
    <source>
        <dbReference type="Pfam" id="PF08245"/>
    </source>
</evidence>
<feature type="short sequence motif" description="Meso-diaminopimelate recognition motif" evidence="7">
    <location>
        <begin position="415"/>
        <end position="418"/>
    </location>
</feature>
<feature type="binding site" evidence="7">
    <location>
        <position position="186"/>
    </location>
    <ligand>
        <name>UDP-N-acetyl-alpha-D-muramoyl-L-alanyl-D-glutamate</name>
        <dbReference type="ChEBI" id="CHEBI:83900"/>
    </ligand>
</feature>
<comment type="caution">
    <text evidence="12">The sequence shown here is derived from an EMBL/GenBank/DDBJ whole genome shotgun (WGS) entry which is preliminary data.</text>
</comment>
<evidence type="ECO:0000256" key="8">
    <source>
        <dbReference type="RuleBase" id="RU004135"/>
    </source>
</evidence>
<feature type="binding site" evidence="7">
    <location>
        <position position="33"/>
    </location>
    <ligand>
        <name>UDP-N-acetyl-alpha-D-muramoyl-L-alanyl-D-glutamate</name>
        <dbReference type="ChEBI" id="CHEBI:83900"/>
    </ligand>
</feature>
<dbReference type="Gene3D" id="3.40.1190.10">
    <property type="entry name" value="Mur-like, catalytic domain"/>
    <property type="match status" value="1"/>
</dbReference>
<dbReference type="GO" id="GO:0051301">
    <property type="term" value="P:cell division"/>
    <property type="evidence" value="ECO:0007669"/>
    <property type="project" value="UniProtKB-KW"/>
</dbReference>
<comment type="pathway">
    <text evidence="7 8">Cell wall biogenesis; peptidoglycan biosynthesis.</text>
</comment>
<evidence type="ECO:0000256" key="4">
    <source>
        <dbReference type="ARBA" id="ARBA00022984"/>
    </source>
</evidence>
<feature type="binding site" evidence="7">
    <location>
        <position position="466"/>
    </location>
    <ligand>
        <name>meso-2,6-diaminopimelate</name>
        <dbReference type="ChEBI" id="CHEBI:57791"/>
    </ligand>
</feature>
<accession>A0A2T5MDS4</accession>
<feature type="domain" description="Mur ligase central" evidence="11">
    <location>
        <begin position="115"/>
        <end position="318"/>
    </location>
</feature>
<feature type="modified residue" description="N6-carboxylysine" evidence="7">
    <location>
        <position position="226"/>
    </location>
</feature>
<dbReference type="SUPFAM" id="SSF63418">
    <property type="entry name" value="MurE/MurF N-terminal domain"/>
    <property type="match status" value="1"/>
</dbReference>
<evidence type="ECO:0000256" key="2">
    <source>
        <dbReference type="ARBA" id="ARBA00022618"/>
    </source>
</evidence>
<feature type="binding site" evidence="7">
    <location>
        <position position="192"/>
    </location>
    <ligand>
        <name>UDP-N-acetyl-alpha-D-muramoyl-L-alanyl-D-glutamate</name>
        <dbReference type="ChEBI" id="CHEBI:83900"/>
    </ligand>
</feature>
<evidence type="ECO:0000313" key="13">
    <source>
        <dbReference type="Proteomes" id="UP000244248"/>
    </source>
</evidence>
<feature type="binding site" evidence="7">
    <location>
        <begin position="415"/>
        <end position="418"/>
    </location>
    <ligand>
        <name>meso-2,6-diaminopimelate</name>
        <dbReference type="ChEBI" id="CHEBI:57791"/>
    </ligand>
</feature>
<dbReference type="OrthoDB" id="9800958at2"/>
<keyword evidence="2 7" id="KW-0132">Cell division</keyword>
<evidence type="ECO:0000313" key="12">
    <source>
        <dbReference type="EMBL" id="PTU30697.1"/>
    </source>
</evidence>